<dbReference type="InterPro" id="IPR038305">
    <property type="entry name" value="HeLo_sf"/>
</dbReference>
<dbReference type="EMBL" id="MU863879">
    <property type="protein sequence ID" value="KAK4204934.1"/>
    <property type="molecule type" value="Genomic_DNA"/>
</dbReference>
<dbReference type="Pfam" id="PF24476">
    <property type="entry name" value="DUF7580"/>
    <property type="match status" value="1"/>
</dbReference>
<name>A0AAN6XQE8_9PEZI</name>
<evidence type="ECO:0000259" key="2">
    <source>
        <dbReference type="Pfam" id="PF24476"/>
    </source>
</evidence>
<reference evidence="3" key="2">
    <citation type="submission" date="2023-05" db="EMBL/GenBank/DDBJ databases">
        <authorList>
            <consortium name="Lawrence Berkeley National Laboratory"/>
            <person name="Steindorff A."/>
            <person name="Hensen N."/>
            <person name="Bonometti L."/>
            <person name="Westerberg I."/>
            <person name="Brannstrom I.O."/>
            <person name="Guillou S."/>
            <person name="Cros-Aarteil S."/>
            <person name="Calhoun S."/>
            <person name="Haridas S."/>
            <person name="Kuo A."/>
            <person name="Mondo S."/>
            <person name="Pangilinan J."/>
            <person name="Riley R."/>
            <person name="Labutti K."/>
            <person name="Andreopoulos B."/>
            <person name="Lipzen A."/>
            <person name="Chen C."/>
            <person name="Yanf M."/>
            <person name="Daum C."/>
            <person name="Ng V."/>
            <person name="Clum A."/>
            <person name="Ohm R."/>
            <person name="Martin F."/>
            <person name="Silar P."/>
            <person name="Natvig D."/>
            <person name="Lalanne C."/>
            <person name="Gautier V."/>
            <person name="Ament-Velasquez S.L."/>
            <person name="Kruys A."/>
            <person name="Hutchinson M.I."/>
            <person name="Powell A.J."/>
            <person name="Barry K."/>
            <person name="Miller A.N."/>
            <person name="Grigoriev I.V."/>
            <person name="Debuchy R."/>
            <person name="Gladieux P."/>
            <person name="Thoren M.H."/>
            <person name="Johannesson H."/>
        </authorList>
    </citation>
    <scope>NUCLEOTIDE SEQUENCE</scope>
    <source>
        <strain evidence="3">CBS 315.58</strain>
    </source>
</reference>
<dbReference type="PANTHER" id="PTHR37542">
    <property type="entry name" value="HELO DOMAIN-CONTAINING PROTEIN-RELATED"/>
    <property type="match status" value="1"/>
</dbReference>
<dbReference type="Gene3D" id="1.20.120.1020">
    <property type="entry name" value="Prion-inhibition and propagation, HeLo domain"/>
    <property type="match status" value="1"/>
</dbReference>
<dbReference type="InterPro" id="IPR011009">
    <property type="entry name" value="Kinase-like_dom_sf"/>
</dbReference>
<dbReference type="PANTHER" id="PTHR37542:SF3">
    <property type="entry name" value="PRION-INHIBITION AND PROPAGATION HELO DOMAIN-CONTAINING PROTEIN"/>
    <property type="match status" value="1"/>
</dbReference>
<evidence type="ECO:0000313" key="4">
    <source>
        <dbReference type="Proteomes" id="UP001303160"/>
    </source>
</evidence>
<protein>
    <submittedName>
        <fullName evidence="3">Prion-inhibition and propagation-domain-containing protein</fullName>
    </submittedName>
</protein>
<sequence>MEIAAAAFQFTTTAVQAFRACIIAIEFFSTAQHMGADGDLFHTGLEFEKYRLMIWAERVGLLSDNERQTLNWQLAGIILGQLHSFLSSANTLRTRYSLDVKEEEVEAMEEEEAAEGEKKGVAKLLARLKPNLRTTAGKIIQEHNSPIKRLRWAARDREKLKWYLGQITELVSRLEVLLETSERQEERTKYGRLLRELISLTSTTSEAGQIKELVGDATRYQQSINAAAYLKQVRLVLGADKREDEITPKMMASETIGLRMPKLAVLGRSLKPWTDTDNNSTPLFESNLEFATYRQKQVLIQWKTVESTQWERYVKQMKCLVVFLTSLSSSDDSFRSLPCLGYYPLQDRSRHGIVYSMPEDPPLDRHNDKDQGQVTDWDYKSLRTLISSQPLVSLKRRLQLCLCLAETVLQLHTSGWLHKGLRPENILFLAPRGSSNTLFLGSDPYIAGYEYSRTDTVEAQKYTHLPDTELEADLYRHPDARGQGRETYQKRFDMYSLGCVILELAMWQPLVDIFAEFLPEKGNLKDLIQAAQVSNEVIELPELRELFEQEDAVRKIRYLAGEAVVEVLRTCFAMERKKAEDEGLLTEQMEVVERLGWCRI</sequence>
<gene>
    <name evidence="3" type="ORF">QBC40DRAFT_272024</name>
</gene>
<dbReference type="InterPro" id="IPR056002">
    <property type="entry name" value="DUF7580"/>
</dbReference>
<comment type="caution">
    <text evidence="3">The sequence shown here is derived from an EMBL/GenBank/DDBJ whole genome shotgun (WGS) entry which is preliminary data.</text>
</comment>
<dbReference type="SUPFAM" id="SSF56112">
    <property type="entry name" value="Protein kinase-like (PK-like)"/>
    <property type="match status" value="1"/>
</dbReference>
<dbReference type="Proteomes" id="UP001303160">
    <property type="component" value="Unassembled WGS sequence"/>
</dbReference>
<keyword evidence="4" id="KW-1185">Reference proteome</keyword>
<evidence type="ECO:0000313" key="3">
    <source>
        <dbReference type="EMBL" id="KAK4204934.1"/>
    </source>
</evidence>
<organism evidence="3 4">
    <name type="scientific">Triangularia verruculosa</name>
    <dbReference type="NCBI Taxonomy" id="2587418"/>
    <lineage>
        <taxon>Eukaryota</taxon>
        <taxon>Fungi</taxon>
        <taxon>Dikarya</taxon>
        <taxon>Ascomycota</taxon>
        <taxon>Pezizomycotina</taxon>
        <taxon>Sordariomycetes</taxon>
        <taxon>Sordariomycetidae</taxon>
        <taxon>Sordariales</taxon>
        <taxon>Podosporaceae</taxon>
        <taxon>Triangularia</taxon>
    </lineage>
</organism>
<feature type="domain" description="Prion-inhibition and propagation HeLo" evidence="1">
    <location>
        <begin position="14"/>
        <end position="186"/>
    </location>
</feature>
<dbReference type="Gene3D" id="1.10.510.10">
    <property type="entry name" value="Transferase(Phosphotransferase) domain 1"/>
    <property type="match status" value="1"/>
</dbReference>
<feature type="domain" description="DUF7580" evidence="2">
    <location>
        <begin position="378"/>
        <end position="533"/>
    </location>
</feature>
<dbReference type="AlphaFoldDB" id="A0AAN6XQE8"/>
<keyword evidence="3" id="KW-0034">Amyloid</keyword>
<reference evidence="3" key="1">
    <citation type="journal article" date="2023" name="Mol. Phylogenet. Evol.">
        <title>Genome-scale phylogeny and comparative genomics of the fungal order Sordariales.</title>
        <authorList>
            <person name="Hensen N."/>
            <person name="Bonometti L."/>
            <person name="Westerberg I."/>
            <person name="Brannstrom I.O."/>
            <person name="Guillou S."/>
            <person name="Cros-Aarteil S."/>
            <person name="Calhoun S."/>
            <person name="Haridas S."/>
            <person name="Kuo A."/>
            <person name="Mondo S."/>
            <person name="Pangilinan J."/>
            <person name="Riley R."/>
            <person name="LaButti K."/>
            <person name="Andreopoulos B."/>
            <person name="Lipzen A."/>
            <person name="Chen C."/>
            <person name="Yan M."/>
            <person name="Daum C."/>
            <person name="Ng V."/>
            <person name="Clum A."/>
            <person name="Steindorff A."/>
            <person name="Ohm R.A."/>
            <person name="Martin F."/>
            <person name="Silar P."/>
            <person name="Natvig D.O."/>
            <person name="Lalanne C."/>
            <person name="Gautier V."/>
            <person name="Ament-Velasquez S.L."/>
            <person name="Kruys A."/>
            <person name="Hutchinson M.I."/>
            <person name="Powell A.J."/>
            <person name="Barry K."/>
            <person name="Miller A.N."/>
            <person name="Grigoriev I.V."/>
            <person name="Debuchy R."/>
            <person name="Gladieux P."/>
            <person name="Hiltunen Thoren M."/>
            <person name="Johannesson H."/>
        </authorList>
    </citation>
    <scope>NUCLEOTIDE SEQUENCE</scope>
    <source>
        <strain evidence="3">CBS 315.58</strain>
    </source>
</reference>
<accession>A0AAN6XQE8</accession>
<proteinExistence type="predicted"/>
<dbReference type="Pfam" id="PF14479">
    <property type="entry name" value="HeLo"/>
    <property type="match status" value="1"/>
</dbReference>
<evidence type="ECO:0000259" key="1">
    <source>
        <dbReference type="Pfam" id="PF14479"/>
    </source>
</evidence>
<keyword evidence="3" id="KW-0640">Prion</keyword>
<dbReference type="InterPro" id="IPR029498">
    <property type="entry name" value="HeLo_dom"/>
</dbReference>